<dbReference type="PANTHER" id="PTHR30026">
    <property type="entry name" value="OUTER MEMBRANE PROTEIN TOLC"/>
    <property type="match status" value="1"/>
</dbReference>
<evidence type="ECO:0000256" key="3">
    <source>
        <dbReference type="ARBA" id="ARBA00022448"/>
    </source>
</evidence>
<dbReference type="InterPro" id="IPR003423">
    <property type="entry name" value="OMP_efflux"/>
</dbReference>
<organism evidence="9 10">
    <name type="scientific">Gemmata obscuriglobus</name>
    <dbReference type="NCBI Taxonomy" id="114"/>
    <lineage>
        <taxon>Bacteria</taxon>
        <taxon>Pseudomonadati</taxon>
        <taxon>Planctomycetota</taxon>
        <taxon>Planctomycetia</taxon>
        <taxon>Gemmatales</taxon>
        <taxon>Gemmataceae</taxon>
        <taxon>Gemmata</taxon>
    </lineage>
</organism>
<dbReference type="GO" id="GO:0015288">
    <property type="term" value="F:porin activity"/>
    <property type="evidence" value="ECO:0007669"/>
    <property type="project" value="TreeGrafter"/>
</dbReference>
<dbReference type="EMBL" id="CP025958">
    <property type="protein sequence ID" value="AWM37785.1"/>
    <property type="molecule type" value="Genomic_DNA"/>
</dbReference>
<dbReference type="AlphaFoldDB" id="A0A2Z3H3W5"/>
<dbReference type="Gene3D" id="1.20.1600.10">
    <property type="entry name" value="Outer membrane efflux proteins (OEP)"/>
    <property type="match status" value="1"/>
</dbReference>
<dbReference type="GO" id="GO:1990281">
    <property type="term" value="C:efflux pump complex"/>
    <property type="evidence" value="ECO:0007669"/>
    <property type="project" value="TreeGrafter"/>
</dbReference>
<sequence length="516" mass="54803">MGVPGPLAGSGRMRHVRAAAVAVLGAAGCLHSSATDPGGAYAARVTAPQVIPKEYDPVVPPAGSVPAPHETGAETSAPLDQPLTLEQAEDLALRHSPRIAEARWAATARQAGERSAQAAFLPTVGTSYAFQGYSSHTGFVGVPDGGRFPVLPVRGFGPGNQDFEVLDLRVQWTVFQFGKRLAARDQAHLRAEIAQWQWERTRQSVAFDVAVNYARVLQARAAQVVAERAVVRAEASLKDVRNLAQNGVLTNEDVLRAEVFLAEVRQGLVTATSESQIAVAGLNRVMGVNVSSPTRVVERSAELDDYSVRLEDCLAQAVAGRPEFSVVRLGVAAAGRGTDVVRADFLPTIAVSGGGALVEGSRVQNSQVADAGIALKWDLYTGGRRRAELDGAQAEVEVALAQGQQVCDTIAFETHVAYRNIEDAVGRLKLSRSAVGQAIETLRLVRNRYNRGDAKPTDVVDAETALIRAEQNLNAARYDLLVALARMKFATGGAPQPTAPSKPSGDVPAPRPVEKK</sequence>
<evidence type="ECO:0000256" key="4">
    <source>
        <dbReference type="ARBA" id="ARBA00022452"/>
    </source>
</evidence>
<dbReference type="GO" id="GO:0009279">
    <property type="term" value="C:cell outer membrane"/>
    <property type="evidence" value="ECO:0007669"/>
    <property type="project" value="UniProtKB-SubCell"/>
</dbReference>
<dbReference type="SUPFAM" id="SSF56954">
    <property type="entry name" value="Outer membrane efflux proteins (OEP)"/>
    <property type="match status" value="1"/>
</dbReference>
<comment type="similarity">
    <text evidence="2">Belongs to the outer membrane factor (OMF) (TC 1.B.17) family.</text>
</comment>
<dbReference type="Proteomes" id="UP000245802">
    <property type="component" value="Chromosome"/>
</dbReference>
<keyword evidence="10" id="KW-1185">Reference proteome</keyword>
<keyword evidence="3" id="KW-0813">Transport</keyword>
<evidence type="ECO:0000313" key="10">
    <source>
        <dbReference type="Proteomes" id="UP000245802"/>
    </source>
</evidence>
<keyword evidence="7" id="KW-0998">Cell outer membrane</keyword>
<dbReference type="InterPro" id="IPR028351">
    <property type="entry name" value="CyaE"/>
</dbReference>
<protein>
    <submittedName>
        <fullName evidence="9">TolC family protein</fullName>
    </submittedName>
</protein>
<feature type="region of interest" description="Disordered" evidence="8">
    <location>
        <begin position="54"/>
        <end position="80"/>
    </location>
</feature>
<proteinExistence type="inferred from homology"/>
<evidence type="ECO:0000256" key="6">
    <source>
        <dbReference type="ARBA" id="ARBA00023136"/>
    </source>
</evidence>
<dbReference type="KEGG" id="gog:C1280_12780"/>
<dbReference type="PANTHER" id="PTHR30026:SF21">
    <property type="entry name" value="SLR1270 PROTEIN"/>
    <property type="match status" value="1"/>
</dbReference>
<evidence type="ECO:0000256" key="8">
    <source>
        <dbReference type="SAM" id="MobiDB-lite"/>
    </source>
</evidence>
<name>A0A2Z3H3W5_9BACT</name>
<comment type="subcellular location">
    <subcellularLocation>
        <location evidence="1">Cell outer membrane</location>
    </subcellularLocation>
</comment>
<dbReference type="Pfam" id="PF02321">
    <property type="entry name" value="OEP"/>
    <property type="match status" value="2"/>
</dbReference>
<evidence type="ECO:0000313" key="9">
    <source>
        <dbReference type="EMBL" id="AWM37785.1"/>
    </source>
</evidence>
<evidence type="ECO:0000256" key="7">
    <source>
        <dbReference type="ARBA" id="ARBA00023237"/>
    </source>
</evidence>
<dbReference type="GO" id="GO:0015562">
    <property type="term" value="F:efflux transmembrane transporter activity"/>
    <property type="evidence" value="ECO:0007669"/>
    <property type="project" value="InterPro"/>
</dbReference>
<evidence type="ECO:0000256" key="1">
    <source>
        <dbReference type="ARBA" id="ARBA00004442"/>
    </source>
</evidence>
<keyword evidence="4" id="KW-1134">Transmembrane beta strand</keyword>
<gene>
    <name evidence="9" type="ORF">C1280_12780</name>
</gene>
<evidence type="ECO:0000256" key="2">
    <source>
        <dbReference type="ARBA" id="ARBA00007613"/>
    </source>
</evidence>
<accession>A0A2Z3H3W5</accession>
<keyword evidence="5" id="KW-0812">Transmembrane</keyword>
<dbReference type="PIRSF" id="PIRSF001892">
    <property type="entry name" value="CyaE"/>
    <property type="match status" value="1"/>
</dbReference>
<dbReference type="OrthoDB" id="243919at2"/>
<feature type="region of interest" description="Disordered" evidence="8">
    <location>
        <begin position="492"/>
        <end position="516"/>
    </location>
</feature>
<reference evidence="9 10" key="1">
    <citation type="submission" date="2018-01" db="EMBL/GenBank/DDBJ databases">
        <title>G. obscuriglobus.</title>
        <authorList>
            <person name="Franke J."/>
            <person name="Blomberg W."/>
            <person name="Selmecki A."/>
        </authorList>
    </citation>
    <scope>NUCLEOTIDE SEQUENCE [LARGE SCALE GENOMIC DNA]</scope>
    <source>
        <strain evidence="9 10">DSM 5831</strain>
    </source>
</reference>
<evidence type="ECO:0000256" key="5">
    <source>
        <dbReference type="ARBA" id="ARBA00022692"/>
    </source>
</evidence>
<dbReference type="InterPro" id="IPR051906">
    <property type="entry name" value="TolC-like"/>
</dbReference>
<keyword evidence="6" id="KW-0472">Membrane</keyword>